<feature type="transmembrane region" description="Helical" evidence="1">
    <location>
        <begin position="45"/>
        <end position="64"/>
    </location>
</feature>
<keyword evidence="1" id="KW-1133">Transmembrane helix</keyword>
<protein>
    <submittedName>
        <fullName evidence="2">Uncharacterized protein</fullName>
    </submittedName>
</protein>
<comment type="caution">
    <text evidence="2">The sequence shown here is derived from an EMBL/GenBank/DDBJ whole genome shotgun (WGS) entry which is preliminary data.</text>
</comment>
<dbReference type="Proteomes" id="UP000240971">
    <property type="component" value="Unassembled WGS sequence"/>
</dbReference>
<name>A0A2P8HEM8_CHINA</name>
<dbReference type="OrthoDB" id="679091at2"/>
<dbReference type="EMBL" id="PYAW01000005">
    <property type="protein sequence ID" value="PSL44644.1"/>
    <property type="molecule type" value="Genomic_DNA"/>
</dbReference>
<evidence type="ECO:0000256" key="1">
    <source>
        <dbReference type="SAM" id="Phobius"/>
    </source>
</evidence>
<evidence type="ECO:0000313" key="2">
    <source>
        <dbReference type="EMBL" id="PSL44644.1"/>
    </source>
</evidence>
<proteinExistence type="predicted"/>
<reference evidence="2 3" key="1">
    <citation type="submission" date="2018-03" db="EMBL/GenBank/DDBJ databases">
        <title>Genomic Encyclopedia of Archaeal and Bacterial Type Strains, Phase II (KMG-II): from individual species to whole genera.</title>
        <authorList>
            <person name="Goeker M."/>
        </authorList>
    </citation>
    <scope>NUCLEOTIDE SEQUENCE [LARGE SCALE GENOMIC DNA]</scope>
    <source>
        <strain evidence="2 3">DSM 24859</strain>
    </source>
</reference>
<evidence type="ECO:0000313" key="3">
    <source>
        <dbReference type="Proteomes" id="UP000240971"/>
    </source>
</evidence>
<keyword evidence="1" id="KW-0472">Membrane</keyword>
<keyword evidence="3" id="KW-1185">Reference proteome</keyword>
<feature type="transmembrane region" description="Helical" evidence="1">
    <location>
        <begin position="21"/>
        <end position="39"/>
    </location>
</feature>
<keyword evidence="1" id="KW-0812">Transmembrane</keyword>
<dbReference type="RefSeq" id="WP_106530091.1">
    <property type="nucleotide sequence ID" value="NZ_PYAW01000005.1"/>
</dbReference>
<accession>A0A2P8HEM8</accession>
<gene>
    <name evidence="2" type="ORF">CLV51_10516</name>
</gene>
<sequence>MKLTERFIASTPSFFSKARNIGLLLTAISGALLGMPVVPITVAKIAGYLAVAGTVMAGVSQFAVESDKSKTATK</sequence>
<dbReference type="AlphaFoldDB" id="A0A2P8HEM8"/>
<organism evidence="2 3">
    <name type="scientific">Chitinophaga niastensis</name>
    <dbReference type="NCBI Taxonomy" id="536980"/>
    <lineage>
        <taxon>Bacteria</taxon>
        <taxon>Pseudomonadati</taxon>
        <taxon>Bacteroidota</taxon>
        <taxon>Chitinophagia</taxon>
        <taxon>Chitinophagales</taxon>
        <taxon>Chitinophagaceae</taxon>
        <taxon>Chitinophaga</taxon>
    </lineage>
</organism>